<gene>
    <name evidence="1" type="ORF">GWI33_020528</name>
</gene>
<dbReference type="AlphaFoldDB" id="A0A834M0F8"/>
<name>A0A834M0F8_RHYFE</name>
<accession>A0A834M0F8</accession>
<organism evidence="1 2">
    <name type="scientific">Rhynchophorus ferrugineus</name>
    <name type="common">Red palm weevil</name>
    <name type="synonym">Curculio ferrugineus</name>
    <dbReference type="NCBI Taxonomy" id="354439"/>
    <lineage>
        <taxon>Eukaryota</taxon>
        <taxon>Metazoa</taxon>
        <taxon>Ecdysozoa</taxon>
        <taxon>Arthropoda</taxon>
        <taxon>Hexapoda</taxon>
        <taxon>Insecta</taxon>
        <taxon>Pterygota</taxon>
        <taxon>Neoptera</taxon>
        <taxon>Endopterygota</taxon>
        <taxon>Coleoptera</taxon>
        <taxon>Polyphaga</taxon>
        <taxon>Cucujiformia</taxon>
        <taxon>Curculionidae</taxon>
        <taxon>Dryophthorinae</taxon>
        <taxon>Rhynchophorus</taxon>
    </lineage>
</organism>
<dbReference type="EMBL" id="JAACXV010014560">
    <property type="protein sequence ID" value="KAF7266158.1"/>
    <property type="molecule type" value="Genomic_DNA"/>
</dbReference>
<keyword evidence="2" id="KW-1185">Reference proteome</keyword>
<dbReference type="Proteomes" id="UP000625711">
    <property type="component" value="Unassembled WGS sequence"/>
</dbReference>
<sequence length="104" mass="11328">MPSVPRRVWNYRAFPEPGAAVLCLMHCFPISETFYIIVLALNLVNYAEEVGAASNGAGRPHNSPPENFLDMVVLTRAAATLCGIQADPDAILTTERELCTIPLN</sequence>
<evidence type="ECO:0000313" key="1">
    <source>
        <dbReference type="EMBL" id="KAF7266158.1"/>
    </source>
</evidence>
<evidence type="ECO:0000313" key="2">
    <source>
        <dbReference type="Proteomes" id="UP000625711"/>
    </source>
</evidence>
<reference evidence="1" key="1">
    <citation type="submission" date="2020-08" db="EMBL/GenBank/DDBJ databases">
        <title>Genome sequencing and assembly of the red palm weevil Rhynchophorus ferrugineus.</title>
        <authorList>
            <person name="Dias G.B."/>
            <person name="Bergman C.M."/>
            <person name="Manee M."/>
        </authorList>
    </citation>
    <scope>NUCLEOTIDE SEQUENCE</scope>
    <source>
        <strain evidence="1">AA-2017</strain>
        <tissue evidence="1">Whole larva</tissue>
    </source>
</reference>
<comment type="caution">
    <text evidence="1">The sequence shown here is derived from an EMBL/GenBank/DDBJ whole genome shotgun (WGS) entry which is preliminary data.</text>
</comment>
<protein>
    <submittedName>
        <fullName evidence="1">Uncharacterized protein</fullName>
    </submittedName>
</protein>
<proteinExistence type="predicted"/>